<sequence length="249" mass="26781">MARVRVTAEPDLDAPTLVEGLPGVGLVGKITTDHLIGTFDMEYVASIECDGVPPVTIYDEDSRDVLPPVRVYADESRDLLALQSDVPISRQATADFSDCFTEWLASRDATPLYLSGLPIEDHDPSTLPDVFGIATTDATASRLQDHGIETPPERGLIGGPTGALINAASESSVDAAGLVVESDPQFPDPAAAKRLIEVTIEPLADVDVPTDDLVDRAEEIREQKQQLAKAMQEAGDEEATQARPMRMFQ</sequence>
<dbReference type="AlphaFoldDB" id="A0A6B0SU00"/>
<gene>
    <name evidence="2" type="ORF">GRX66_10795</name>
</gene>
<dbReference type="GO" id="GO:0000502">
    <property type="term" value="C:proteasome complex"/>
    <property type="evidence" value="ECO:0007669"/>
    <property type="project" value="UniProtKB-KW"/>
</dbReference>
<evidence type="ECO:0000313" key="2">
    <source>
        <dbReference type="EMBL" id="MXR21069.1"/>
    </source>
</evidence>
<dbReference type="OrthoDB" id="35908at2157"/>
<comment type="caution">
    <text evidence="2">The sequence shown here is derived from an EMBL/GenBank/DDBJ whole genome shotgun (WGS) entry which is preliminary data.</text>
</comment>
<reference evidence="2 3" key="1">
    <citation type="submission" date="2019-12" db="EMBL/GenBank/DDBJ databases">
        <title>Isolation and characterization of three novel carbon monoxide-oxidizing members of Halobacteria from salione crusts and soils.</title>
        <authorList>
            <person name="Myers M.R."/>
            <person name="King G.M."/>
        </authorList>
    </citation>
    <scope>NUCLEOTIDE SEQUENCE [LARGE SCALE GENOMIC DNA]</scope>
    <source>
        <strain evidence="2 3">PCN9</strain>
    </source>
</reference>
<evidence type="ECO:0000313" key="3">
    <source>
        <dbReference type="Proteomes" id="UP000471521"/>
    </source>
</evidence>
<name>A0A6B0SU00_9EURY</name>
<dbReference type="InterPro" id="IPR019151">
    <property type="entry name" value="Proteasome_assmbl_chaperone_2"/>
</dbReference>
<dbReference type="RefSeq" id="WP_159526569.1">
    <property type="nucleotide sequence ID" value="NZ_WUUU01000081.1"/>
</dbReference>
<dbReference type="PANTHER" id="PTHR35610">
    <property type="entry name" value="3-ISOPROPYLMALATE DEHYDRATASE-RELATED"/>
    <property type="match status" value="1"/>
</dbReference>
<organism evidence="2 3">
    <name type="scientific">Halobacterium bonnevillei</name>
    <dbReference type="NCBI Taxonomy" id="2692200"/>
    <lineage>
        <taxon>Archaea</taxon>
        <taxon>Methanobacteriati</taxon>
        <taxon>Methanobacteriota</taxon>
        <taxon>Stenosarchaea group</taxon>
        <taxon>Halobacteria</taxon>
        <taxon>Halobacteriales</taxon>
        <taxon>Halobacteriaceae</taxon>
        <taxon>Halobacterium</taxon>
    </lineage>
</organism>
<dbReference type="Pfam" id="PF09754">
    <property type="entry name" value="PAC2"/>
    <property type="match status" value="1"/>
</dbReference>
<dbReference type="EMBL" id="WUUU01000081">
    <property type="protein sequence ID" value="MXR21069.1"/>
    <property type="molecule type" value="Genomic_DNA"/>
</dbReference>
<dbReference type="SUPFAM" id="SSF159659">
    <property type="entry name" value="Cgl1923-like"/>
    <property type="match status" value="1"/>
</dbReference>
<dbReference type="Gene3D" id="3.40.50.10900">
    <property type="entry name" value="PAC-like subunit"/>
    <property type="match status" value="1"/>
</dbReference>
<dbReference type="PANTHER" id="PTHR35610:SF8">
    <property type="entry name" value="3-ISOPROPYLMALATE DEHYDRATASE"/>
    <property type="match status" value="1"/>
</dbReference>
<dbReference type="Proteomes" id="UP000471521">
    <property type="component" value="Unassembled WGS sequence"/>
</dbReference>
<dbReference type="InterPro" id="IPR038389">
    <property type="entry name" value="PSMG2_sf"/>
</dbReference>
<feature type="region of interest" description="Disordered" evidence="1">
    <location>
        <begin position="224"/>
        <end position="249"/>
    </location>
</feature>
<keyword evidence="3" id="KW-1185">Reference proteome</keyword>
<proteinExistence type="predicted"/>
<evidence type="ECO:0000256" key="1">
    <source>
        <dbReference type="SAM" id="MobiDB-lite"/>
    </source>
</evidence>
<accession>A0A6B0SU00</accession>
<keyword evidence="2" id="KW-0647">Proteasome</keyword>
<protein>
    <submittedName>
        <fullName evidence="2">Proteasome assembly chaperone family protein</fullName>
    </submittedName>
</protein>